<keyword evidence="1" id="KW-0812">Transmembrane</keyword>
<sequence length="171" mass="17818">MHRLLIAVALAASLVAAPSAFAGGWATVGLDSTPAGVEPGQPWNVNLTVLQHGRTPLEDVQPTLTIRQGGSEQTFAARATDKPGVYAVSVTFPRGGEWMYEVNDGFITGQPHTFPAVRIGDPASAPAASTTAADDSGPNWTYLGLGALAFLLAALILVGARLRHRHEPQAA</sequence>
<evidence type="ECO:0000313" key="4">
    <source>
        <dbReference type="Proteomes" id="UP001147700"/>
    </source>
</evidence>
<accession>A0ABT4RPS3</accession>
<keyword evidence="1" id="KW-1133">Transmembrane helix</keyword>
<protein>
    <submittedName>
        <fullName evidence="3">FixH family protein</fullName>
    </submittedName>
</protein>
<feature type="signal peptide" evidence="2">
    <location>
        <begin position="1"/>
        <end position="22"/>
    </location>
</feature>
<feature type="chain" id="PRO_5046154421" evidence="2">
    <location>
        <begin position="23"/>
        <end position="171"/>
    </location>
</feature>
<gene>
    <name evidence="3" type="ORF">OJ962_22515</name>
</gene>
<dbReference type="Proteomes" id="UP001147700">
    <property type="component" value="Unassembled WGS sequence"/>
</dbReference>
<comment type="caution">
    <text evidence="3">The sequence shown here is derived from an EMBL/GenBank/DDBJ whole genome shotgun (WGS) entry which is preliminary data.</text>
</comment>
<evidence type="ECO:0000256" key="1">
    <source>
        <dbReference type="SAM" id="Phobius"/>
    </source>
</evidence>
<feature type="transmembrane region" description="Helical" evidence="1">
    <location>
        <begin position="140"/>
        <end position="160"/>
    </location>
</feature>
<keyword evidence="2" id="KW-0732">Signal</keyword>
<evidence type="ECO:0000313" key="3">
    <source>
        <dbReference type="EMBL" id="MDA0140290.1"/>
    </source>
</evidence>
<keyword evidence="4" id="KW-1185">Reference proteome</keyword>
<keyword evidence="1" id="KW-0472">Membrane</keyword>
<organism evidence="3 4">
    <name type="scientific">Solirubrobacter deserti</name>
    <dbReference type="NCBI Taxonomy" id="2282478"/>
    <lineage>
        <taxon>Bacteria</taxon>
        <taxon>Bacillati</taxon>
        <taxon>Actinomycetota</taxon>
        <taxon>Thermoleophilia</taxon>
        <taxon>Solirubrobacterales</taxon>
        <taxon>Solirubrobacteraceae</taxon>
        <taxon>Solirubrobacter</taxon>
    </lineage>
</organism>
<name>A0ABT4RPS3_9ACTN</name>
<dbReference type="RefSeq" id="WP_202955119.1">
    <property type="nucleotide sequence ID" value="NZ_JAPCID010000037.1"/>
</dbReference>
<proteinExistence type="predicted"/>
<dbReference type="EMBL" id="JAPCID010000037">
    <property type="protein sequence ID" value="MDA0140290.1"/>
    <property type="molecule type" value="Genomic_DNA"/>
</dbReference>
<reference evidence="3" key="1">
    <citation type="submission" date="2022-10" db="EMBL/GenBank/DDBJ databases">
        <title>The WGS of Solirubrobacter sp. CPCC 204708.</title>
        <authorList>
            <person name="Jiang Z."/>
        </authorList>
    </citation>
    <scope>NUCLEOTIDE SEQUENCE</scope>
    <source>
        <strain evidence="3">CPCC 204708</strain>
    </source>
</reference>
<evidence type="ECO:0000256" key="2">
    <source>
        <dbReference type="SAM" id="SignalP"/>
    </source>
</evidence>